<proteinExistence type="inferred from homology"/>
<dbReference type="GO" id="GO:0031122">
    <property type="term" value="P:cytoplasmic microtubule organization"/>
    <property type="evidence" value="ECO:0007669"/>
    <property type="project" value="TreeGrafter"/>
</dbReference>
<gene>
    <name evidence="6" type="ORF">GSOID_T00020452001</name>
</gene>
<reference evidence="6" key="1">
    <citation type="journal article" date="2010" name="Science">
        <title>Plasticity of animal genome architecture unmasked by rapid evolution of a pelagic tunicate.</title>
        <authorList>
            <person name="Denoeud F."/>
            <person name="Henriet S."/>
            <person name="Mungpakdee S."/>
            <person name="Aury J.M."/>
            <person name="Da Silva C."/>
            <person name="Brinkmann H."/>
            <person name="Mikhaleva J."/>
            <person name="Olsen L.C."/>
            <person name="Jubin C."/>
            <person name="Canestro C."/>
            <person name="Bouquet J.M."/>
            <person name="Danks G."/>
            <person name="Poulain J."/>
            <person name="Campsteijn C."/>
            <person name="Adamski M."/>
            <person name="Cross I."/>
            <person name="Yadetie F."/>
            <person name="Muffato M."/>
            <person name="Louis A."/>
            <person name="Butcher S."/>
            <person name="Tsagkogeorga G."/>
            <person name="Konrad A."/>
            <person name="Singh S."/>
            <person name="Jensen M.F."/>
            <person name="Cong E.H."/>
            <person name="Eikeseth-Otteraa H."/>
            <person name="Noel B."/>
            <person name="Anthouard V."/>
            <person name="Porcel B.M."/>
            <person name="Kachouri-Lafond R."/>
            <person name="Nishino A."/>
            <person name="Ugolini M."/>
            <person name="Chourrout P."/>
            <person name="Nishida H."/>
            <person name="Aasland R."/>
            <person name="Huzurbazar S."/>
            <person name="Westhof E."/>
            <person name="Delsuc F."/>
            <person name="Lehrach H."/>
            <person name="Reinhardt R."/>
            <person name="Weissenbach J."/>
            <person name="Roy S.W."/>
            <person name="Artiguenave F."/>
            <person name="Postlethwait J.H."/>
            <person name="Manak J.R."/>
            <person name="Thompson E.M."/>
            <person name="Jaillon O."/>
            <person name="Du Pasquier L."/>
            <person name="Boudinot P."/>
            <person name="Liberles D.A."/>
            <person name="Volff J.N."/>
            <person name="Philippe H."/>
            <person name="Lenhard B."/>
            <person name="Roest Crollius H."/>
            <person name="Wincker P."/>
            <person name="Chourrout D."/>
        </authorList>
    </citation>
    <scope>NUCLEOTIDE SEQUENCE [LARGE SCALE GENOMIC DNA]</scope>
</reference>
<keyword evidence="2 4" id="KW-0493">Microtubule</keyword>
<dbReference type="GO" id="GO:0043015">
    <property type="term" value="F:gamma-tubulin binding"/>
    <property type="evidence" value="ECO:0007669"/>
    <property type="project" value="InterPro"/>
</dbReference>
<evidence type="ECO:0000259" key="5">
    <source>
        <dbReference type="Pfam" id="PF17681"/>
    </source>
</evidence>
<evidence type="ECO:0000256" key="4">
    <source>
        <dbReference type="RuleBase" id="RU363050"/>
    </source>
</evidence>
<evidence type="ECO:0000256" key="2">
    <source>
        <dbReference type="ARBA" id="ARBA00022701"/>
    </source>
</evidence>
<evidence type="ECO:0000313" key="6">
    <source>
        <dbReference type="EMBL" id="CBY39857.1"/>
    </source>
</evidence>
<organism evidence="6">
    <name type="scientific">Oikopleura dioica</name>
    <name type="common">Tunicate</name>
    <dbReference type="NCBI Taxonomy" id="34765"/>
    <lineage>
        <taxon>Eukaryota</taxon>
        <taxon>Metazoa</taxon>
        <taxon>Chordata</taxon>
        <taxon>Tunicata</taxon>
        <taxon>Appendicularia</taxon>
        <taxon>Copelata</taxon>
        <taxon>Oikopleuridae</taxon>
        <taxon>Oikopleura</taxon>
    </lineage>
</organism>
<dbReference type="InterPro" id="IPR041470">
    <property type="entry name" value="GCP_N"/>
</dbReference>
<dbReference type="InterPro" id="IPR007259">
    <property type="entry name" value="GCP"/>
</dbReference>
<feature type="domain" description="Gamma tubulin complex component protein N-terminal" evidence="5">
    <location>
        <begin position="2"/>
        <end position="255"/>
    </location>
</feature>
<protein>
    <recommendedName>
        <fullName evidence="4">Gamma-tubulin complex component</fullName>
    </recommendedName>
</protein>
<keyword evidence="1 4" id="KW-0963">Cytoplasm</keyword>
<dbReference type="GO" id="GO:0000278">
    <property type="term" value="P:mitotic cell cycle"/>
    <property type="evidence" value="ECO:0007669"/>
    <property type="project" value="TreeGrafter"/>
</dbReference>
<comment type="similarity">
    <text evidence="4">Belongs to the TUBGCP family.</text>
</comment>
<keyword evidence="3 4" id="KW-0206">Cytoskeleton</keyword>
<evidence type="ECO:0000256" key="1">
    <source>
        <dbReference type="ARBA" id="ARBA00022490"/>
    </source>
</evidence>
<accession>E4YWM2</accession>
<sequence>MIQDLRLALKGVPGAIFTFDDDGSFRKFSRKEPSILYVGGEIDILNNILELGTLRAKIYEYTSTSEGRFHSYEDIAKSALENSIQNTYEKFVDEIEEDFLTGGQISFGTIFSKCGKWATVLENCVQIISELENKRKTGTAIIDIFESWFVLKASVNEELKQIIQSILFVLEGRFLEDMVSWYREGSIAEGFFLEENEQNQDGLIPSVDLVFNQVPNCVSARAADCILTAGNWRKVIKQQEIAARLDNEDSNEDDYTTRKLDTDIFELCEELLIGEGHLNWDLSAVKIERLDWNRLDEITKKVLKLISSFLWNICEKDSTLTRHFEAMRNVFLMNRGDLFTCFSDYLAEQTSDTGQIFIPHKRAWNLSCWNAGLDSYEDLFTIKAMKKQLLPLENGTSAYPPGSKSQLAKLYISPVIDPCLKFLFTESQTHKCNLIYQFHGRLSVIFSSIGLNFQDPPDPRLFIIKRWVSGMVCHQALKLQTNWKSFKKSLEVKDLEAIMQSYERMLHDCLRDCFFLDIELHNSYSAIVERLEKESNATSTDEIISKINDFMKILKEKEQSALLMFLE</sequence>
<dbReference type="EMBL" id="FN655681">
    <property type="protein sequence ID" value="CBY39857.1"/>
    <property type="molecule type" value="Genomic_DNA"/>
</dbReference>
<dbReference type="GO" id="GO:0051321">
    <property type="term" value="P:meiotic cell cycle"/>
    <property type="evidence" value="ECO:0007669"/>
    <property type="project" value="TreeGrafter"/>
</dbReference>
<dbReference type="Proteomes" id="UP000011014">
    <property type="component" value="Unassembled WGS sequence"/>
</dbReference>
<dbReference type="GO" id="GO:0007020">
    <property type="term" value="P:microtubule nucleation"/>
    <property type="evidence" value="ECO:0007669"/>
    <property type="project" value="InterPro"/>
</dbReference>
<dbReference type="GO" id="GO:0005874">
    <property type="term" value="C:microtubule"/>
    <property type="evidence" value="ECO:0007669"/>
    <property type="project" value="UniProtKB-KW"/>
</dbReference>
<name>E4YWM2_OIKDI</name>
<dbReference type="AlphaFoldDB" id="E4YWM2"/>
<comment type="subcellular location">
    <subcellularLocation>
        <location evidence="4">Cytoplasm</location>
        <location evidence="4">Cytoskeleton</location>
        <location evidence="4">Microtubule organizing center</location>
    </subcellularLocation>
</comment>
<evidence type="ECO:0000256" key="3">
    <source>
        <dbReference type="ARBA" id="ARBA00023212"/>
    </source>
</evidence>
<dbReference type="PANTHER" id="PTHR19302">
    <property type="entry name" value="GAMMA TUBULIN COMPLEX PROTEIN"/>
    <property type="match status" value="1"/>
</dbReference>
<dbReference type="GO" id="GO:0000930">
    <property type="term" value="C:gamma-tubulin complex"/>
    <property type="evidence" value="ECO:0007669"/>
    <property type="project" value="TreeGrafter"/>
</dbReference>
<dbReference type="Pfam" id="PF17681">
    <property type="entry name" value="GCP_N_terminal"/>
    <property type="match status" value="1"/>
</dbReference>
<dbReference type="GO" id="GO:0051225">
    <property type="term" value="P:spindle assembly"/>
    <property type="evidence" value="ECO:0007669"/>
    <property type="project" value="TreeGrafter"/>
</dbReference>
<dbReference type="GO" id="GO:0000922">
    <property type="term" value="C:spindle pole"/>
    <property type="evidence" value="ECO:0007669"/>
    <property type="project" value="InterPro"/>
</dbReference>
<dbReference type="GO" id="GO:0051011">
    <property type="term" value="F:microtubule minus-end binding"/>
    <property type="evidence" value="ECO:0007669"/>
    <property type="project" value="TreeGrafter"/>
</dbReference>